<accession>A0A1Y1UNI2</accession>
<feature type="region of interest" description="Disordered" evidence="1">
    <location>
        <begin position="76"/>
        <end position="96"/>
    </location>
</feature>
<dbReference type="GeneID" id="33554258"/>
<dbReference type="EMBL" id="NBSH01000003">
    <property type="protein sequence ID" value="ORX39077.1"/>
    <property type="molecule type" value="Genomic_DNA"/>
</dbReference>
<sequence length="241" mass="27589">MAHFPPWPPLDDARSGGHHRRRVESLIRSHGYATFGPSWSDVLDTLKSSTTTKTRSMPRVPWTQQITMPSLADSLPFARPSSSSHSQSHPWDTRGPMPIFREIDDWPIQNDRRRYSAWIQILKIESRCAGRRLVCRVLSMTSNVPRSERSRHQRTSISTDGSEVFDQCERGSKTPLAERRPGNLLPPTEGGWTFVKTLGIITMLLHARNMICLENHWTSAAQRWLFFLVSKKNTTMSDPIQ</sequence>
<dbReference type="InParanoid" id="A0A1Y1UNI2"/>
<reference evidence="2 3" key="1">
    <citation type="submission" date="2017-03" db="EMBL/GenBank/DDBJ databases">
        <title>Widespread Adenine N6-methylation of Active Genes in Fungi.</title>
        <authorList>
            <consortium name="DOE Joint Genome Institute"/>
            <person name="Mondo S.J."/>
            <person name="Dannebaum R.O."/>
            <person name="Kuo R.C."/>
            <person name="Louie K.B."/>
            <person name="Bewick A.J."/>
            <person name="Labutti K."/>
            <person name="Haridas S."/>
            <person name="Kuo A."/>
            <person name="Salamov A."/>
            <person name="Ahrendt S.R."/>
            <person name="Lau R."/>
            <person name="Bowen B.P."/>
            <person name="Lipzen A."/>
            <person name="Sullivan W."/>
            <person name="Andreopoulos W.B."/>
            <person name="Clum A."/>
            <person name="Lindquist E."/>
            <person name="Daum C."/>
            <person name="Northen T.R."/>
            <person name="Ramamoorthy G."/>
            <person name="Schmitz R.J."/>
            <person name="Gryganskyi A."/>
            <person name="Culley D."/>
            <person name="Magnuson J."/>
            <person name="James T.Y."/>
            <person name="O'Malley M.A."/>
            <person name="Stajich J.E."/>
            <person name="Spatafora J.W."/>
            <person name="Visel A."/>
            <person name="Grigoriev I.V."/>
        </authorList>
    </citation>
    <scope>NUCLEOTIDE SEQUENCE [LARGE SCALE GENOMIC DNA]</scope>
    <source>
        <strain evidence="2 3">NRRL Y-17943</strain>
    </source>
</reference>
<dbReference type="RefSeq" id="XP_021872940.1">
    <property type="nucleotide sequence ID" value="XM_022012450.1"/>
</dbReference>
<organism evidence="2 3">
    <name type="scientific">Kockovaella imperatae</name>
    <dbReference type="NCBI Taxonomy" id="4999"/>
    <lineage>
        <taxon>Eukaryota</taxon>
        <taxon>Fungi</taxon>
        <taxon>Dikarya</taxon>
        <taxon>Basidiomycota</taxon>
        <taxon>Agaricomycotina</taxon>
        <taxon>Tremellomycetes</taxon>
        <taxon>Tremellales</taxon>
        <taxon>Cuniculitremaceae</taxon>
        <taxon>Kockovaella</taxon>
    </lineage>
</organism>
<dbReference type="Proteomes" id="UP000193218">
    <property type="component" value="Unassembled WGS sequence"/>
</dbReference>
<evidence type="ECO:0000313" key="3">
    <source>
        <dbReference type="Proteomes" id="UP000193218"/>
    </source>
</evidence>
<dbReference type="AlphaFoldDB" id="A0A1Y1UNI2"/>
<keyword evidence="3" id="KW-1185">Reference proteome</keyword>
<comment type="caution">
    <text evidence="2">The sequence shown here is derived from an EMBL/GenBank/DDBJ whole genome shotgun (WGS) entry which is preliminary data.</text>
</comment>
<name>A0A1Y1UNI2_9TREE</name>
<evidence type="ECO:0000313" key="2">
    <source>
        <dbReference type="EMBL" id="ORX39077.1"/>
    </source>
</evidence>
<protein>
    <submittedName>
        <fullName evidence="2">Uncharacterized protein</fullName>
    </submittedName>
</protein>
<proteinExistence type="predicted"/>
<gene>
    <name evidence="2" type="ORF">BD324DRAFT_309645</name>
</gene>
<evidence type="ECO:0000256" key="1">
    <source>
        <dbReference type="SAM" id="MobiDB-lite"/>
    </source>
</evidence>